<evidence type="ECO:0000313" key="1">
    <source>
        <dbReference type="EMBL" id="MCU6798035.1"/>
    </source>
</evidence>
<protein>
    <recommendedName>
        <fullName evidence="3">AraC family transcriptional regulator</fullName>
    </recommendedName>
</protein>
<dbReference type="Proteomes" id="UP001652445">
    <property type="component" value="Unassembled WGS sequence"/>
</dbReference>
<keyword evidence="2" id="KW-1185">Reference proteome</keyword>
<reference evidence="1 2" key="1">
    <citation type="submission" date="2022-09" db="EMBL/GenBank/DDBJ databases">
        <authorList>
            <person name="Han X.L."/>
            <person name="Wang Q."/>
            <person name="Lu T."/>
        </authorList>
    </citation>
    <scope>NUCLEOTIDE SEQUENCE [LARGE SCALE GENOMIC DNA]</scope>
    <source>
        <strain evidence="1 2">WQ 127069</strain>
    </source>
</reference>
<sequence length="140" mass="16638">MEGVDSSGIFYLHYKERQGLDGLILEPFRLAIHFGDKQIKWHKAFLYFPLDTPHKQLHVEDHYEDVGSIVIFLDELYIDPIKPNQFSIYLPLVLARIEKLAKGSKHTHNYIDEIEQFIVSLNDLEILLKTNLRRIYEWRD</sequence>
<evidence type="ECO:0000313" key="2">
    <source>
        <dbReference type="Proteomes" id="UP001652445"/>
    </source>
</evidence>
<proteinExistence type="predicted"/>
<dbReference type="RefSeq" id="WP_262688717.1">
    <property type="nucleotide sequence ID" value="NZ_JAOQIO010000124.1"/>
</dbReference>
<accession>A0ABT2UTP3</accession>
<dbReference type="EMBL" id="JAOQIO010000124">
    <property type="protein sequence ID" value="MCU6798035.1"/>
    <property type="molecule type" value="Genomic_DNA"/>
</dbReference>
<organism evidence="1 2">
    <name type="scientific">Paenibacillus baimaensis</name>
    <dbReference type="NCBI Taxonomy" id="2982185"/>
    <lineage>
        <taxon>Bacteria</taxon>
        <taxon>Bacillati</taxon>
        <taxon>Bacillota</taxon>
        <taxon>Bacilli</taxon>
        <taxon>Bacillales</taxon>
        <taxon>Paenibacillaceae</taxon>
        <taxon>Paenibacillus</taxon>
    </lineage>
</organism>
<name>A0ABT2UTP3_9BACL</name>
<evidence type="ECO:0008006" key="3">
    <source>
        <dbReference type="Google" id="ProtNLM"/>
    </source>
</evidence>
<gene>
    <name evidence="1" type="ORF">OB236_38510</name>
</gene>
<comment type="caution">
    <text evidence="1">The sequence shown here is derived from an EMBL/GenBank/DDBJ whole genome shotgun (WGS) entry which is preliminary data.</text>
</comment>